<dbReference type="GO" id="GO:0004852">
    <property type="term" value="F:uroporphyrinogen-III synthase activity"/>
    <property type="evidence" value="ECO:0007669"/>
    <property type="project" value="InterPro"/>
</dbReference>
<dbReference type="RefSeq" id="WP_176066086.1">
    <property type="nucleotide sequence ID" value="NZ_BJTG01000006.1"/>
</dbReference>
<sequence length="262" mass="26243">MAPSLAGRRVAVTRGAGGDDPLARRLRQLGAEVLEAPAIALAPPGSFAELDAALRDLGATDWIAFASANCVERTLARAAELGVAAAALARPRLAAVGRATAAQLARLVRPPDLVPGEARGEALAAALAPQVRGLRVLVPRAEEGRPELVEGLVAAGATVVAPPAYRTVPAPPEALAELAAALAQGAVDAVAFASPSAVRSVAAALGAGRDLLGRAALAAIGPTTAAELQLLGFTRVVQPLRASAEALAEAIAEQLGPGRQQP</sequence>
<evidence type="ECO:0000313" key="2">
    <source>
        <dbReference type="EMBL" id="GEJ57980.1"/>
    </source>
</evidence>
<name>A0A7I9VPD9_9BACT</name>
<feature type="domain" description="Tetrapyrrole biosynthesis uroporphyrinogen III synthase" evidence="1">
    <location>
        <begin position="21"/>
        <end position="248"/>
    </location>
</feature>
<evidence type="ECO:0000259" key="1">
    <source>
        <dbReference type="Pfam" id="PF02602"/>
    </source>
</evidence>
<dbReference type="PANTHER" id="PTHR40082">
    <property type="entry name" value="BLR5956 PROTEIN"/>
    <property type="match status" value="1"/>
</dbReference>
<organism evidence="2 3">
    <name type="scientific">Anaeromyxobacter diazotrophicus</name>
    <dbReference type="NCBI Taxonomy" id="2590199"/>
    <lineage>
        <taxon>Bacteria</taxon>
        <taxon>Pseudomonadati</taxon>
        <taxon>Myxococcota</taxon>
        <taxon>Myxococcia</taxon>
        <taxon>Myxococcales</taxon>
        <taxon>Cystobacterineae</taxon>
        <taxon>Anaeromyxobacteraceae</taxon>
        <taxon>Anaeromyxobacter</taxon>
    </lineage>
</organism>
<comment type="caution">
    <text evidence="2">The sequence shown here is derived from an EMBL/GenBank/DDBJ whole genome shotgun (WGS) entry which is preliminary data.</text>
</comment>
<dbReference type="CDD" id="cd06578">
    <property type="entry name" value="HemD"/>
    <property type="match status" value="1"/>
</dbReference>
<dbReference type="Pfam" id="PF02602">
    <property type="entry name" value="HEM4"/>
    <property type="match status" value="1"/>
</dbReference>
<dbReference type="EMBL" id="BJTG01000006">
    <property type="protein sequence ID" value="GEJ57980.1"/>
    <property type="molecule type" value="Genomic_DNA"/>
</dbReference>
<dbReference type="PANTHER" id="PTHR40082:SF1">
    <property type="entry name" value="BLR5956 PROTEIN"/>
    <property type="match status" value="1"/>
</dbReference>
<dbReference type="AlphaFoldDB" id="A0A7I9VPD9"/>
<reference evidence="3" key="1">
    <citation type="journal article" date="2020" name="Appl. Environ. Microbiol.">
        <title>Diazotrophic Anaeromyxobacter Isolates from Soils.</title>
        <authorList>
            <person name="Masuda Y."/>
            <person name="Yamanaka H."/>
            <person name="Xu Z.X."/>
            <person name="Shiratori Y."/>
            <person name="Aono T."/>
            <person name="Amachi S."/>
            <person name="Senoo K."/>
            <person name="Itoh H."/>
        </authorList>
    </citation>
    <scope>NUCLEOTIDE SEQUENCE [LARGE SCALE GENOMIC DNA]</scope>
    <source>
        <strain evidence="3">R267</strain>
    </source>
</reference>
<protein>
    <recommendedName>
        <fullName evidence="1">Tetrapyrrole biosynthesis uroporphyrinogen III synthase domain-containing protein</fullName>
    </recommendedName>
</protein>
<dbReference type="Gene3D" id="3.40.50.10090">
    <property type="match status" value="2"/>
</dbReference>
<dbReference type="Proteomes" id="UP000503640">
    <property type="component" value="Unassembled WGS sequence"/>
</dbReference>
<proteinExistence type="predicted"/>
<dbReference type="InterPro" id="IPR039793">
    <property type="entry name" value="UROS/Hem4"/>
</dbReference>
<evidence type="ECO:0000313" key="3">
    <source>
        <dbReference type="Proteomes" id="UP000503640"/>
    </source>
</evidence>
<dbReference type="InterPro" id="IPR003754">
    <property type="entry name" value="4pyrrol_synth_uPrphyn_synth"/>
</dbReference>
<dbReference type="InterPro" id="IPR036108">
    <property type="entry name" value="4pyrrol_syn_uPrphyn_synt_sf"/>
</dbReference>
<gene>
    <name evidence="2" type="ORF">AMYX_27210</name>
</gene>
<keyword evidence="3" id="KW-1185">Reference proteome</keyword>
<accession>A0A7I9VPD9</accession>
<dbReference type="SUPFAM" id="SSF69618">
    <property type="entry name" value="HemD-like"/>
    <property type="match status" value="1"/>
</dbReference>
<dbReference type="GO" id="GO:0006780">
    <property type="term" value="P:uroporphyrinogen III biosynthetic process"/>
    <property type="evidence" value="ECO:0007669"/>
    <property type="project" value="InterPro"/>
</dbReference>